<protein>
    <recommendedName>
        <fullName evidence="8">Membrane transport protein MMPL domain-containing protein</fullName>
    </recommendedName>
</protein>
<dbReference type="GO" id="GO:0005886">
    <property type="term" value="C:plasma membrane"/>
    <property type="evidence" value="ECO:0007669"/>
    <property type="project" value="UniProtKB-SubCell"/>
</dbReference>
<feature type="transmembrane region" description="Helical" evidence="7">
    <location>
        <begin position="266"/>
        <end position="287"/>
    </location>
</feature>
<keyword evidence="5 7" id="KW-1133">Transmembrane helix</keyword>
<sequence length="293" mass="32871">HLTLLLGVLATAYSLYHISDLRFEWDFRKLKPEVETTGPEASLPDKLKETRSPAIVLTESRAEAMAVVAEVERIRTERGDSSTVLSVQSVYSFLPADQEQKLDLITDLQTMIDTNIELLDQKDRSRVDSLRQYFDVQELALTDLPREMTKSFSSKEGEILNFVQINASVPLRDGRNSINFAREVKVIETELGTFYASSSHIIFAEMLELMLDDAVIAVIVTLLVVGVVLVIDLGSILSAALVLTPLLTALAWVTGLMYVFDFRINIYNMVAFPTIIGMGIDNAVHIFHRYREA</sequence>
<dbReference type="InterPro" id="IPR050545">
    <property type="entry name" value="Mycobact_MmpL"/>
</dbReference>
<accession>A0A382UFW3</accession>
<dbReference type="AlphaFoldDB" id="A0A382UFW3"/>
<organism evidence="9">
    <name type="scientific">marine metagenome</name>
    <dbReference type="NCBI Taxonomy" id="408172"/>
    <lineage>
        <taxon>unclassified sequences</taxon>
        <taxon>metagenomes</taxon>
        <taxon>ecological metagenomes</taxon>
    </lineage>
</organism>
<dbReference type="PANTHER" id="PTHR33406">
    <property type="entry name" value="MEMBRANE PROTEIN MJ1562-RELATED"/>
    <property type="match status" value="1"/>
</dbReference>
<evidence type="ECO:0000256" key="4">
    <source>
        <dbReference type="ARBA" id="ARBA00022692"/>
    </source>
</evidence>
<evidence type="ECO:0000256" key="7">
    <source>
        <dbReference type="SAM" id="Phobius"/>
    </source>
</evidence>
<evidence type="ECO:0000256" key="5">
    <source>
        <dbReference type="ARBA" id="ARBA00022989"/>
    </source>
</evidence>
<evidence type="ECO:0000256" key="3">
    <source>
        <dbReference type="ARBA" id="ARBA00022475"/>
    </source>
</evidence>
<keyword evidence="3" id="KW-1003">Cell membrane</keyword>
<evidence type="ECO:0000313" key="9">
    <source>
        <dbReference type="EMBL" id="SVD33130.1"/>
    </source>
</evidence>
<feature type="non-terminal residue" evidence="9">
    <location>
        <position position="1"/>
    </location>
</feature>
<comment type="similarity">
    <text evidence="2">Belongs to the resistance-nodulation-cell division (RND) (TC 2.A.6) family. MmpL subfamily.</text>
</comment>
<feature type="domain" description="Membrane transport protein MMPL" evidence="8">
    <location>
        <begin position="110"/>
        <end position="293"/>
    </location>
</feature>
<dbReference type="SUPFAM" id="SSF82866">
    <property type="entry name" value="Multidrug efflux transporter AcrB transmembrane domain"/>
    <property type="match status" value="1"/>
</dbReference>
<dbReference type="InterPro" id="IPR004869">
    <property type="entry name" value="MMPL_dom"/>
</dbReference>
<dbReference type="EMBL" id="UINC01143924">
    <property type="protein sequence ID" value="SVD33130.1"/>
    <property type="molecule type" value="Genomic_DNA"/>
</dbReference>
<keyword evidence="6 7" id="KW-0472">Membrane</keyword>
<evidence type="ECO:0000256" key="2">
    <source>
        <dbReference type="ARBA" id="ARBA00010157"/>
    </source>
</evidence>
<reference evidence="9" key="1">
    <citation type="submission" date="2018-05" db="EMBL/GenBank/DDBJ databases">
        <authorList>
            <person name="Lanie J.A."/>
            <person name="Ng W.-L."/>
            <person name="Kazmierczak K.M."/>
            <person name="Andrzejewski T.M."/>
            <person name="Davidsen T.M."/>
            <person name="Wayne K.J."/>
            <person name="Tettelin H."/>
            <person name="Glass J.I."/>
            <person name="Rusch D."/>
            <person name="Podicherti R."/>
            <person name="Tsui H.-C.T."/>
            <person name="Winkler M.E."/>
        </authorList>
    </citation>
    <scope>NUCLEOTIDE SEQUENCE</scope>
</reference>
<keyword evidence="4 7" id="KW-0812">Transmembrane</keyword>
<comment type="subcellular location">
    <subcellularLocation>
        <location evidence="1">Cell membrane</location>
        <topology evidence="1">Multi-pass membrane protein</topology>
    </subcellularLocation>
</comment>
<feature type="non-terminal residue" evidence="9">
    <location>
        <position position="293"/>
    </location>
</feature>
<dbReference type="PANTHER" id="PTHR33406:SF6">
    <property type="entry name" value="MEMBRANE PROTEIN YDGH-RELATED"/>
    <property type="match status" value="1"/>
</dbReference>
<gene>
    <name evidence="9" type="ORF">METZ01_LOCUS385984</name>
</gene>
<evidence type="ECO:0000259" key="8">
    <source>
        <dbReference type="Pfam" id="PF03176"/>
    </source>
</evidence>
<dbReference type="Gene3D" id="1.20.1640.10">
    <property type="entry name" value="Multidrug efflux transporter AcrB transmembrane domain"/>
    <property type="match status" value="1"/>
</dbReference>
<feature type="transmembrane region" description="Helical" evidence="7">
    <location>
        <begin position="214"/>
        <end position="233"/>
    </location>
</feature>
<evidence type="ECO:0000256" key="1">
    <source>
        <dbReference type="ARBA" id="ARBA00004651"/>
    </source>
</evidence>
<evidence type="ECO:0000256" key="6">
    <source>
        <dbReference type="ARBA" id="ARBA00023136"/>
    </source>
</evidence>
<feature type="transmembrane region" description="Helical" evidence="7">
    <location>
        <begin position="240"/>
        <end position="260"/>
    </location>
</feature>
<name>A0A382UFW3_9ZZZZ</name>
<proteinExistence type="inferred from homology"/>
<dbReference type="Pfam" id="PF03176">
    <property type="entry name" value="MMPL"/>
    <property type="match status" value="1"/>
</dbReference>